<evidence type="ECO:0000313" key="2">
    <source>
        <dbReference type="EMBL" id="GKV47710.1"/>
    </source>
</evidence>
<dbReference type="GO" id="GO:0016298">
    <property type="term" value="F:lipase activity"/>
    <property type="evidence" value="ECO:0007669"/>
    <property type="project" value="TreeGrafter"/>
</dbReference>
<comment type="caution">
    <text evidence="2">The sequence shown here is derived from an EMBL/GenBank/DDBJ whole genome shotgun (WGS) entry which is preliminary data.</text>
</comment>
<dbReference type="InterPro" id="IPR044552">
    <property type="entry name" value="GLIP1-5/GLL25"/>
</dbReference>
<organism evidence="2 3">
    <name type="scientific">Rubroshorea leprosula</name>
    <dbReference type="NCBI Taxonomy" id="152421"/>
    <lineage>
        <taxon>Eukaryota</taxon>
        <taxon>Viridiplantae</taxon>
        <taxon>Streptophyta</taxon>
        <taxon>Embryophyta</taxon>
        <taxon>Tracheophyta</taxon>
        <taxon>Spermatophyta</taxon>
        <taxon>Magnoliopsida</taxon>
        <taxon>eudicotyledons</taxon>
        <taxon>Gunneridae</taxon>
        <taxon>Pentapetalae</taxon>
        <taxon>rosids</taxon>
        <taxon>malvids</taxon>
        <taxon>Malvales</taxon>
        <taxon>Dipterocarpaceae</taxon>
        <taxon>Rubroshorea</taxon>
    </lineage>
</organism>
<dbReference type="Proteomes" id="UP001054252">
    <property type="component" value="Unassembled WGS sequence"/>
</dbReference>
<dbReference type="PANTHER" id="PTHR45966:SF1">
    <property type="entry name" value="GDSL ESTERASE_LIPASE 1-RELATED"/>
    <property type="match status" value="1"/>
</dbReference>
<dbReference type="EMBL" id="BPVZ01000233">
    <property type="protein sequence ID" value="GKV47710.1"/>
    <property type="molecule type" value="Genomic_DNA"/>
</dbReference>
<gene>
    <name evidence="2" type="ORF">SLEP1_g54579</name>
</gene>
<dbReference type="InterPro" id="IPR036514">
    <property type="entry name" value="SGNH_hydro_sf"/>
</dbReference>
<reference evidence="2 3" key="1">
    <citation type="journal article" date="2021" name="Commun. Biol.">
        <title>The genome of Shorea leprosula (Dipterocarpaceae) highlights the ecological relevance of drought in aseasonal tropical rainforests.</title>
        <authorList>
            <person name="Ng K.K.S."/>
            <person name="Kobayashi M.J."/>
            <person name="Fawcett J.A."/>
            <person name="Hatakeyama M."/>
            <person name="Paape T."/>
            <person name="Ng C.H."/>
            <person name="Ang C.C."/>
            <person name="Tnah L.H."/>
            <person name="Lee C.T."/>
            <person name="Nishiyama T."/>
            <person name="Sese J."/>
            <person name="O'Brien M.J."/>
            <person name="Copetti D."/>
            <person name="Mohd Noor M.I."/>
            <person name="Ong R.C."/>
            <person name="Putra M."/>
            <person name="Sireger I.Z."/>
            <person name="Indrioko S."/>
            <person name="Kosugi Y."/>
            <person name="Izuno A."/>
            <person name="Isagi Y."/>
            <person name="Lee S.L."/>
            <person name="Shimizu K.K."/>
        </authorList>
    </citation>
    <scope>NUCLEOTIDE SEQUENCE [LARGE SCALE GENOMIC DNA]</scope>
    <source>
        <strain evidence="2">214</strain>
    </source>
</reference>
<dbReference type="Gene3D" id="3.40.50.1110">
    <property type="entry name" value="SGNH hydrolase"/>
    <property type="match status" value="1"/>
</dbReference>
<evidence type="ECO:0000256" key="1">
    <source>
        <dbReference type="ARBA" id="ARBA00022729"/>
    </source>
</evidence>
<keyword evidence="3" id="KW-1185">Reference proteome</keyword>
<accession>A0AAV5MCX1</accession>
<name>A0AAV5MCX1_9ROSI</name>
<dbReference type="AlphaFoldDB" id="A0AAV5MCX1"/>
<proteinExistence type="predicted"/>
<protein>
    <recommendedName>
        <fullName evidence="4">GDSL esterase/lipase</fullName>
    </recommendedName>
</protein>
<keyword evidence="1" id="KW-0732">Signal</keyword>
<evidence type="ECO:0000313" key="3">
    <source>
        <dbReference type="Proteomes" id="UP001054252"/>
    </source>
</evidence>
<sequence>MLVSSTNSATTGKLVEAQQLVSETRHSRGGCLVGTNTKQHFIHVVNELLFDVELIRAMFKATVTIMSSSANHFRFLFVLAILGALANSQSDKPNHRVQSNKEIAMFVFGDSLCDPGNNDYVPSSQARVNFPSYGETFFHYPTGRDSVYAGLPYWRACLDPDNHNFTGGANFASAGACALIETNDNSLIFVSLSKLSRLVFFFLPWDL</sequence>
<evidence type="ECO:0008006" key="4">
    <source>
        <dbReference type="Google" id="ProtNLM"/>
    </source>
</evidence>
<dbReference type="PANTHER" id="PTHR45966">
    <property type="entry name" value="GDSL-LIKE LIPASE/ACYLHYDROLASE"/>
    <property type="match status" value="1"/>
</dbReference>